<dbReference type="Proteomes" id="UP000318349">
    <property type="component" value="Unassembled WGS sequence"/>
</dbReference>
<organism evidence="7 8">
    <name type="scientific">Denitromonas halophila</name>
    <dbReference type="NCBI Taxonomy" id="1629404"/>
    <lineage>
        <taxon>Bacteria</taxon>
        <taxon>Pseudomonadati</taxon>
        <taxon>Pseudomonadota</taxon>
        <taxon>Betaproteobacteria</taxon>
        <taxon>Rhodocyclales</taxon>
        <taxon>Zoogloeaceae</taxon>
        <taxon>Denitromonas</taxon>
    </lineage>
</organism>
<evidence type="ECO:0000256" key="4">
    <source>
        <dbReference type="ARBA" id="ARBA00023139"/>
    </source>
</evidence>
<dbReference type="Pfam" id="PF13627">
    <property type="entry name" value="LptM_cons"/>
    <property type="match status" value="1"/>
</dbReference>
<reference evidence="7 8" key="1">
    <citation type="submission" date="2019-07" db="EMBL/GenBank/DDBJ databases">
        <title>The pathways for chlorine oxyanion respiration interact through the shared metabolite chlorate.</title>
        <authorList>
            <person name="Barnum T.P."/>
            <person name="Cheng Y."/>
            <person name="Hill K.A."/>
            <person name="Lucas L.N."/>
            <person name="Carlson H.K."/>
            <person name="Coates J.D."/>
        </authorList>
    </citation>
    <scope>NUCLEOTIDE SEQUENCE [LARGE SCALE GENOMIC DNA]</scope>
    <source>
        <strain evidence="7 8">SFB-1</strain>
    </source>
</reference>
<evidence type="ECO:0000313" key="7">
    <source>
        <dbReference type="EMBL" id="TVO77975.1"/>
    </source>
</evidence>
<dbReference type="InterPro" id="IPR032831">
    <property type="entry name" value="LptM_cons"/>
</dbReference>
<dbReference type="EMBL" id="VMNI01000006">
    <property type="protein sequence ID" value="TVO77975.1"/>
    <property type="molecule type" value="Genomic_DNA"/>
</dbReference>
<evidence type="ECO:0000256" key="5">
    <source>
        <dbReference type="ARBA" id="ARBA00023237"/>
    </source>
</evidence>
<keyword evidence="6 7" id="KW-0449">Lipoprotein</keyword>
<evidence type="ECO:0000313" key="8">
    <source>
        <dbReference type="Proteomes" id="UP000318349"/>
    </source>
</evidence>
<evidence type="ECO:0000256" key="2">
    <source>
        <dbReference type="ARBA" id="ARBA00022729"/>
    </source>
</evidence>
<keyword evidence="2" id="KW-0732">Signal</keyword>
<sequence length="69" mass="7542">MSIHPCLTPFLLRFCFFSGPSMTIRRAVLFFALPFLLAACGIKGDLYIPERPAANAADSTKPQAPRSAQ</sequence>
<keyword evidence="5" id="KW-0998">Cell outer membrane</keyword>
<evidence type="ECO:0000256" key="6">
    <source>
        <dbReference type="ARBA" id="ARBA00023288"/>
    </source>
</evidence>
<dbReference type="NCBIfam" id="NF047847">
    <property type="entry name" value="SS_mature_LptM"/>
    <property type="match status" value="1"/>
</dbReference>
<evidence type="ECO:0000256" key="1">
    <source>
        <dbReference type="ARBA" id="ARBA00004459"/>
    </source>
</evidence>
<protein>
    <submittedName>
        <fullName evidence="7">Lipoprotein</fullName>
    </submittedName>
</protein>
<proteinExistence type="predicted"/>
<dbReference type="GO" id="GO:0009279">
    <property type="term" value="C:cell outer membrane"/>
    <property type="evidence" value="ECO:0007669"/>
    <property type="project" value="UniProtKB-SubCell"/>
</dbReference>
<comment type="caution">
    <text evidence="7">The sequence shown here is derived from an EMBL/GenBank/DDBJ whole genome shotgun (WGS) entry which is preliminary data.</text>
</comment>
<keyword evidence="3" id="KW-0472">Membrane</keyword>
<comment type="subcellular location">
    <subcellularLocation>
        <location evidence="1">Cell outer membrane</location>
        <topology evidence="1">Lipid-anchor</topology>
    </subcellularLocation>
</comment>
<dbReference type="AlphaFoldDB" id="A0A557RSI4"/>
<gene>
    <name evidence="7" type="ORF">FHP89_05685</name>
</gene>
<accession>A0A557RSI4</accession>
<name>A0A557RSI4_9RHOO</name>
<keyword evidence="4" id="KW-0564">Palmitate</keyword>
<evidence type="ECO:0000256" key="3">
    <source>
        <dbReference type="ARBA" id="ARBA00023136"/>
    </source>
</evidence>